<protein>
    <submittedName>
        <fullName evidence="20">Diacylglycerol kinase family protein</fullName>
    </submittedName>
</protein>
<dbReference type="PANTHER" id="PTHR34299">
    <property type="entry name" value="DIACYLGLYCEROL KINASE"/>
    <property type="match status" value="1"/>
</dbReference>
<dbReference type="GO" id="GO:0005886">
    <property type="term" value="C:plasma membrane"/>
    <property type="evidence" value="ECO:0007669"/>
    <property type="project" value="UniProtKB-SubCell"/>
</dbReference>
<feature type="transmembrane region" description="Helical" evidence="19">
    <location>
        <begin position="58"/>
        <end position="77"/>
    </location>
</feature>
<keyword evidence="13" id="KW-0594">Phospholipid biosynthesis</keyword>
<keyword evidence="18" id="KW-0460">Magnesium</keyword>
<comment type="subcellular location">
    <subcellularLocation>
        <location evidence="1">Cell membrane</location>
        <topology evidence="1">Multi-pass membrane protein</topology>
    </subcellularLocation>
</comment>
<evidence type="ECO:0000313" key="20">
    <source>
        <dbReference type="EMBL" id="TCD10550.1"/>
    </source>
</evidence>
<sequence length="126" mass="13943">MEEEKKFSVLDRIKSFKYAFNGLRLFFANDHNGRVHLFAAIAAIALSFYLKLSNLEWIAILSVIAAVMVAEIINSAIEKLADVIYPDYHPKIKVVKDLAAAAVLIAAFLAIAVGAIVFIPKLLLRL</sequence>
<keyword evidence="10 19" id="KW-1133">Transmembrane helix</keyword>
<evidence type="ECO:0000256" key="11">
    <source>
        <dbReference type="ARBA" id="ARBA00023098"/>
    </source>
</evidence>
<keyword evidence="14" id="KW-1208">Phospholipid metabolism</keyword>
<proteinExistence type="inferred from homology"/>
<evidence type="ECO:0000256" key="10">
    <source>
        <dbReference type="ARBA" id="ARBA00022989"/>
    </source>
</evidence>
<feature type="transmembrane region" description="Helical" evidence="19">
    <location>
        <begin position="98"/>
        <end position="119"/>
    </location>
</feature>
<keyword evidence="18" id="KW-0479">Metal-binding</keyword>
<evidence type="ECO:0000256" key="12">
    <source>
        <dbReference type="ARBA" id="ARBA00023136"/>
    </source>
</evidence>
<evidence type="ECO:0000313" key="21">
    <source>
        <dbReference type="Proteomes" id="UP000291485"/>
    </source>
</evidence>
<dbReference type="InterPro" id="IPR033717">
    <property type="entry name" value="UDPK"/>
</dbReference>
<evidence type="ECO:0000256" key="6">
    <source>
        <dbReference type="ARBA" id="ARBA00022692"/>
    </source>
</evidence>
<evidence type="ECO:0000256" key="8">
    <source>
        <dbReference type="ARBA" id="ARBA00022777"/>
    </source>
</evidence>
<keyword evidence="5" id="KW-0808">Transferase</keyword>
<evidence type="ECO:0000256" key="16">
    <source>
        <dbReference type="PIRSR" id="PIRSR600829-2"/>
    </source>
</evidence>
<dbReference type="InterPro" id="IPR000829">
    <property type="entry name" value="DAGK"/>
</dbReference>
<feature type="active site" description="Proton acceptor" evidence="15">
    <location>
        <position position="71"/>
    </location>
</feature>
<feature type="binding site" evidence="18">
    <location>
        <position position="78"/>
    </location>
    <ligand>
        <name>a divalent metal cation</name>
        <dbReference type="ChEBI" id="CHEBI:60240"/>
    </ligand>
</feature>
<dbReference type="RefSeq" id="WP_131558014.1">
    <property type="nucleotide sequence ID" value="NZ_SJSN01000006.1"/>
</dbReference>
<feature type="transmembrane region" description="Helical" evidence="19">
    <location>
        <begin position="35"/>
        <end position="52"/>
    </location>
</feature>
<keyword evidence="12 19" id="KW-0472">Membrane</keyword>
<comment type="similarity">
    <text evidence="2">Belongs to the bacterial diacylglycerol kinase family.</text>
</comment>
<keyword evidence="11" id="KW-0443">Lipid metabolism</keyword>
<dbReference type="Gene3D" id="1.10.287.3610">
    <property type="match status" value="1"/>
</dbReference>
<evidence type="ECO:0000256" key="1">
    <source>
        <dbReference type="ARBA" id="ARBA00004651"/>
    </source>
</evidence>
<evidence type="ECO:0000256" key="17">
    <source>
        <dbReference type="PIRSR" id="PIRSR600829-3"/>
    </source>
</evidence>
<feature type="binding site" evidence="16">
    <location>
        <position position="71"/>
    </location>
    <ligand>
        <name>substrate</name>
    </ligand>
</feature>
<keyword evidence="3" id="KW-1003">Cell membrane</keyword>
<feature type="binding site" evidence="17">
    <location>
        <position position="78"/>
    </location>
    <ligand>
        <name>ATP</name>
        <dbReference type="ChEBI" id="CHEBI:30616"/>
    </ligand>
</feature>
<dbReference type="GO" id="GO:0008654">
    <property type="term" value="P:phospholipid biosynthetic process"/>
    <property type="evidence" value="ECO:0007669"/>
    <property type="project" value="UniProtKB-KW"/>
</dbReference>
<dbReference type="CDD" id="cd14265">
    <property type="entry name" value="UDPK_IM_like"/>
    <property type="match status" value="1"/>
</dbReference>
<evidence type="ECO:0000256" key="5">
    <source>
        <dbReference type="ARBA" id="ARBA00022679"/>
    </source>
</evidence>
<dbReference type="GO" id="GO:0005524">
    <property type="term" value="F:ATP binding"/>
    <property type="evidence" value="ECO:0007669"/>
    <property type="project" value="UniProtKB-KW"/>
</dbReference>
<feature type="binding site" evidence="17">
    <location>
        <position position="18"/>
    </location>
    <ligand>
        <name>ATP</name>
        <dbReference type="ChEBI" id="CHEBI:30616"/>
    </ligand>
</feature>
<feature type="binding site" evidence="17">
    <location>
        <begin position="96"/>
        <end position="97"/>
    </location>
    <ligand>
        <name>ATP</name>
        <dbReference type="ChEBI" id="CHEBI:30616"/>
    </ligand>
</feature>
<comment type="cofactor">
    <cofactor evidence="18">
        <name>Mg(2+)</name>
        <dbReference type="ChEBI" id="CHEBI:18420"/>
    </cofactor>
    <text evidence="18">Mn(2+), Zn(2+), Cd(2+) and Co(2+) support activity to lesser extents.</text>
</comment>
<gene>
    <name evidence="20" type="ORF">EZ449_09400</name>
</gene>
<evidence type="ECO:0000256" key="4">
    <source>
        <dbReference type="ARBA" id="ARBA00022516"/>
    </source>
</evidence>
<evidence type="ECO:0000256" key="18">
    <source>
        <dbReference type="PIRSR" id="PIRSR600829-4"/>
    </source>
</evidence>
<evidence type="ECO:0000256" key="15">
    <source>
        <dbReference type="PIRSR" id="PIRSR600829-1"/>
    </source>
</evidence>
<reference evidence="20 21" key="1">
    <citation type="submission" date="2019-02" db="EMBL/GenBank/DDBJ databases">
        <title>Pedobacter sp. RP-3-11 sp. nov., isolated from Arctic soil.</title>
        <authorList>
            <person name="Dahal R.H."/>
        </authorList>
    </citation>
    <scope>NUCLEOTIDE SEQUENCE [LARGE SCALE GENOMIC DNA]</scope>
    <source>
        <strain evidence="20 21">RP-3-11</strain>
    </source>
</reference>
<evidence type="ECO:0000256" key="2">
    <source>
        <dbReference type="ARBA" id="ARBA00005967"/>
    </source>
</evidence>
<evidence type="ECO:0000256" key="19">
    <source>
        <dbReference type="SAM" id="Phobius"/>
    </source>
</evidence>
<evidence type="ECO:0000256" key="9">
    <source>
        <dbReference type="ARBA" id="ARBA00022840"/>
    </source>
</evidence>
<dbReference type="AlphaFoldDB" id="A0A4R0P245"/>
<evidence type="ECO:0000256" key="3">
    <source>
        <dbReference type="ARBA" id="ARBA00022475"/>
    </source>
</evidence>
<comment type="caution">
    <text evidence="20">The sequence shown here is derived from an EMBL/GenBank/DDBJ whole genome shotgun (WGS) entry which is preliminary data.</text>
</comment>
<organism evidence="20 21">
    <name type="scientific">Pedobacter frigidisoli</name>
    <dbReference type="NCBI Taxonomy" id="2530455"/>
    <lineage>
        <taxon>Bacteria</taxon>
        <taxon>Pseudomonadati</taxon>
        <taxon>Bacteroidota</taxon>
        <taxon>Sphingobacteriia</taxon>
        <taxon>Sphingobacteriales</taxon>
        <taxon>Sphingobacteriaceae</taxon>
        <taxon>Pedobacter</taxon>
    </lineage>
</organism>
<dbReference type="Pfam" id="PF01219">
    <property type="entry name" value="DAGK_prokar"/>
    <property type="match status" value="1"/>
</dbReference>
<dbReference type="EMBL" id="SJSN01000006">
    <property type="protein sequence ID" value="TCD10550.1"/>
    <property type="molecule type" value="Genomic_DNA"/>
</dbReference>
<dbReference type="OrthoDB" id="1493837at2"/>
<accession>A0A4R0P245</accession>
<keyword evidence="9 17" id="KW-0067">ATP-binding</keyword>
<name>A0A4R0P245_9SPHI</name>
<dbReference type="InterPro" id="IPR036945">
    <property type="entry name" value="DAGK_sf"/>
</dbReference>
<dbReference type="GO" id="GO:0016301">
    <property type="term" value="F:kinase activity"/>
    <property type="evidence" value="ECO:0007669"/>
    <property type="project" value="UniProtKB-KW"/>
</dbReference>
<evidence type="ECO:0000256" key="13">
    <source>
        <dbReference type="ARBA" id="ARBA00023209"/>
    </source>
</evidence>
<keyword evidence="8 20" id="KW-0418">Kinase</keyword>
<dbReference type="GO" id="GO:0046872">
    <property type="term" value="F:metal ion binding"/>
    <property type="evidence" value="ECO:0007669"/>
    <property type="project" value="UniProtKB-KW"/>
</dbReference>
<keyword evidence="21" id="KW-1185">Reference proteome</keyword>
<keyword evidence="7 17" id="KW-0547">Nucleotide-binding</keyword>
<evidence type="ECO:0000256" key="7">
    <source>
        <dbReference type="ARBA" id="ARBA00022741"/>
    </source>
</evidence>
<dbReference type="PANTHER" id="PTHR34299:SF1">
    <property type="entry name" value="DIACYLGLYCEROL KINASE"/>
    <property type="match status" value="1"/>
</dbReference>
<keyword evidence="4" id="KW-0444">Lipid biosynthesis</keyword>
<evidence type="ECO:0000256" key="14">
    <source>
        <dbReference type="ARBA" id="ARBA00023264"/>
    </source>
</evidence>
<keyword evidence="6 19" id="KW-0812">Transmembrane</keyword>
<dbReference type="Proteomes" id="UP000291485">
    <property type="component" value="Unassembled WGS sequence"/>
</dbReference>